<sequence>MREEGCASGYRRNVGEEERRRGGREGARGTGGTVVDWLTAVVAGCCTKAVEVMRGEVREKAEEMLEEWMRRTKGVFFKQHRHEEVACWFIYVMLEQKSLVMGKRYLDREQYRAFRLGQRNYSCSHSRVHLRVSPTIPHHLQMFV</sequence>
<evidence type="ECO:0000313" key="2">
    <source>
        <dbReference type="Proteomes" id="UP000007129"/>
    </source>
</evidence>
<reference evidence="1 2" key="1">
    <citation type="journal article" date="2012" name="BMC Genomics">
        <title>Tools to kill: Genome of one of the most destructive plant pathogenic fungi Macrophomina phaseolina.</title>
        <authorList>
            <person name="Islam M.S."/>
            <person name="Haque M.S."/>
            <person name="Islam M.M."/>
            <person name="Emdad E.M."/>
            <person name="Halim A."/>
            <person name="Hossen Q.M.M."/>
            <person name="Hossain M.Z."/>
            <person name="Ahmed B."/>
            <person name="Rahim S."/>
            <person name="Rahman M.S."/>
            <person name="Alam M.M."/>
            <person name="Hou S."/>
            <person name="Wan X."/>
            <person name="Saito J.A."/>
            <person name="Alam M."/>
        </authorList>
    </citation>
    <scope>NUCLEOTIDE SEQUENCE [LARGE SCALE GENOMIC DNA]</scope>
    <source>
        <strain evidence="1 2">MS6</strain>
    </source>
</reference>
<gene>
    <name evidence="1" type="ORF">MPH_05632</name>
</gene>
<protein>
    <submittedName>
        <fullName evidence="1">Uncharacterized protein</fullName>
    </submittedName>
</protein>
<organism evidence="1 2">
    <name type="scientific">Macrophomina phaseolina (strain MS6)</name>
    <name type="common">Charcoal rot fungus</name>
    <dbReference type="NCBI Taxonomy" id="1126212"/>
    <lineage>
        <taxon>Eukaryota</taxon>
        <taxon>Fungi</taxon>
        <taxon>Dikarya</taxon>
        <taxon>Ascomycota</taxon>
        <taxon>Pezizomycotina</taxon>
        <taxon>Dothideomycetes</taxon>
        <taxon>Dothideomycetes incertae sedis</taxon>
        <taxon>Botryosphaeriales</taxon>
        <taxon>Botryosphaeriaceae</taxon>
        <taxon>Macrophomina</taxon>
    </lineage>
</organism>
<dbReference type="HOGENOM" id="CLU_1796832_0_0_1"/>
<comment type="caution">
    <text evidence="1">The sequence shown here is derived from an EMBL/GenBank/DDBJ whole genome shotgun (WGS) entry which is preliminary data.</text>
</comment>
<evidence type="ECO:0000313" key="1">
    <source>
        <dbReference type="EMBL" id="EKG17178.1"/>
    </source>
</evidence>
<name>K2RR32_MACPH</name>
<dbReference type="OrthoDB" id="3798174at2759"/>
<dbReference type="AlphaFoldDB" id="K2RR32"/>
<dbReference type="InParanoid" id="K2RR32"/>
<dbReference type="VEuPathDB" id="FungiDB:MPH_05632"/>
<accession>K2RR32</accession>
<dbReference type="EMBL" id="AHHD01000254">
    <property type="protein sequence ID" value="EKG17178.1"/>
    <property type="molecule type" value="Genomic_DNA"/>
</dbReference>
<proteinExistence type="predicted"/>
<dbReference type="Proteomes" id="UP000007129">
    <property type="component" value="Unassembled WGS sequence"/>
</dbReference>